<evidence type="ECO:0008006" key="6">
    <source>
        <dbReference type="Google" id="ProtNLM"/>
    </source>
</evidence>
<proteinExistence type="predicted"/>
<keyword evidence="2" id="KW-1133">Transmembrane helix</keyword>
<feature type="transmembrane region" description="Helical" evidence="2">
    <location>
        <begin position="52"/>
        <end position="69"/>
    </location>
</feature>
<accession>A0ABR0E0N0</accession>
<evidence type="ECO:0000256" key="3">
    <source>
        <dbReference type="SAM" id="SignalP"/>
    </source>
</evidence>
<dbReference type="PANTHER" id="PTHR31965:SF1">
    <property type="entry name" value="TRANSMEMBRANE PROTEIN 42"/>
    <property type="match status" value="1"/>
</dbReference>
<gene>
    <name evidence="4" type="ORF">PRZ48_014112</name>
</gene>
<comment type="caution">
    <text evidence="4">The sequence shown here is derived from an EMBL/GenBank/DDBJ whole genome shotgun (WGS) entry which is preliminary data.</text>
</comment>
<dbReference type="InterPro" id="IPR039632">
    <property type="entry name" value="TMEM42"/>
</dbReference>
<dbReference type="SUPFAM" id="SSF103481">
    <property type="entry name" value="Multidrug resistance efflux transporter EmrE"/>
    <property type="match status" value="1"/>
</dbReference>
<feature type="compositionally biased region" description="Basic and acidic residues" evidence="1">
    <location>
        <begin position="124"/>
        <end position="136"/>
    </location>
</feature>
<sequence>MNLAFNAVMWGLFTRALTLASSTVRVSVINTSANFMVTAVLGAIIFSENLPGLWWLGAAMLVAGSVIIGRREEGKDVGAAGTAGSEPAVGTGEYVDEPDATVERVGSPKNDLSGAYEDSDEIEMEPRRDHDGGRGR</sequence>
<keyword evidence="2" id="KW-0472">Membrane</keyword>
<dbReference type="InterPro" id="IPR037185">
    <property type="entry name" value="EmrE-like"/>
</dbReference>
<protein>
    <recommendedName>
        <fullName evidence="6">EamA domain-containing protein</fullName>
    </recommendedName>
</protein>
<evidence type="ECO:0000256" key="2">
    <source>
        <dbReference type="SAM" id="Phobius"/>
    </source>
</evidence>
<feature type="signal peptide" evidence="3">
    <location>
        <begin position="1"/>
        <end position="20"/>
    </location>
</feature>
<evidence type="ECO:0000256" key="1">
    <source>
        <dbReference type="SAM" id="MobiDB-lite"/>
    </source>
</evidence>
<dbReference type="PANTHER" id="PTHR31965">
    <property type="entry name" value="TRANSMEMBRANE PROTEIN 42"/>
    <property type="match status" value="1"/>
</dbReference>
<keyword evidence="2" id="KW-0812">Transmembrane</keyword>
<name>A0ABR0E0N0_ZASCE</name>
<feature type="region of interest" description="Disordered" evidence="1">
    <location>
        <begin position="76"/>
        <end position="136"/>
    </location>
</feature>
<dbReference type="EMBL" id="JAXOVC010000013">
    <property type="protein sequence ID" value="KAK4494756.1"/>
    <property type="molecule type" value="Genomic_DNA"/>
</dbReference>
<evidence type="ECO:0000313" key="5">
    <source>
        <dbReference type="Proteomes" id="UP001305779"/>
    </source>
</evidence>
<keyword evidence="5" id="KW-1185">Reference proteome</keyword>
<evidence type="ECO:0000313" key="4">
    <source>
        <dbReference type="EMBL" id="KAK4494756.1"/>
    </source>
</evidence>
<dbReference type="Proteomes" id="UP001305779">
    <property type="component" value="Unassembled WGS sequence"/>
</dbReference>
<keyword evidence="3" id="KW-0732">Signal</keyword>
<feature type="chain" id="PRO_5045514799" description="EamA domain-containing protein" evidence="3">
    <location>
        <begin position="21"/>
        <end position="136"/>
    </location>
</feature>
<reference evidence="4 5" key="1">
    <citation type="journal article" date="2023" name="G3 (Bethesda)">
        <title>A chromosome-level genome assembly of Zasmidium syzygii isolated from banana leaves.</title>
        <authorList>
            <person name="van Westerhoven A.C."/>
            <person name="Mehrabi R."/>
            <person name="Talebi R."/>
            <person name="Steentjes M.B.F."/>
            <person name="Corcolon B."/>
            <person name="Chong P.A."/>
            <person name="Kema G.H.J."/>
            <person name="Seidl M.F."/>
        </authorList>
    </citation>
    <scope>NUCLEOTIDE SEQUENCE [LARGE SCALE GENOMIC DNA]</scope>
    <source>
        <strain evidence="4 5">P124</strain>
    </source>
</reference>
<organism evidence="4 5">
    <name type="scientific">Zasmidium cellare</name>
    <name type="common">Wine cellar mold</name>
    <name type="synonym">Racodium cellare</name>
    <dbReference type="NCBI Taxonomy" id="395010"/>
    <lineage>
        <taxon>Eukaryota</taxon>
        <taxon>Fungi</taxon>
        <taxon>Dikarya</taxon>
        <taxon>Ascomycota</taxon>
        <taxon>Pezizomycotina</taxon>
        <taxon>Dothideomycetes</taxon>
        <taxon>Dothideomycetidae</taxon>
        <taxon>Mycosphaerellales</taxon>
        <taxon>Mycosphaerellaceae</taxon>
        <taxon>Zasmidium</taxon>
    </lineage>
</organism>